<proteinExistence type="predicted"/>
<keyword evidence="3" id="KW-1185">Reference proteome</keyword>
<evidence type="ECO:0000256" key="1">
    <source>
        <dbReference type="SAM" id="MobiDB-lite"/>
    </source>
</evidence>
<dbReference type="EMBL" id="DF238109">
    <property type="protein sequence ID" value="GAQ92830.1"/>
    <property type="molecule type" value="Genomic_DNA"/>
</dbReference>
<evidence type="ECO:0000313" key="3">
    <source>
        <dbReference type="Proteomes" id="UP000054558"/>
    </source>
</evidence>
<accession>A0A1Y1IPQ2</accession>
<feature type="non-terminal residue" evidence="2">
    <location>
        <position position="1"/>
    </location>
</feature>
<sequence length="704" mass="76969">SNHTILRSPRKLTQAATEAPEGNPGTPRFLRQEGQAIFAPSLYSLNVSLLAECRHDRHASLVQERIARKDRKDPTATTALAENPSFSKVRAQNQVLQIKMFHLYIQKDSTAVHGWKPSPRMKSLLNLKRRQDAAPSKKALSFDETANMSGVTNLITGGLAGLSPFKGKKELPSAMETDQKGPTLAELFQDAKDESELPSGGPPYKNPDPLPCAVDELIEASDRLREMAKKLAPTIAIEAMMDALGSAYGGCVLDASLKSTIRIGHIYSVADIPGTKEKVMVVDIFACNPKLAGKKAAKVMSNIGVIRVAVEDALAEIDPEDQPLCAALLASNIDQTINKDSPVKAWETRFHAEAPTQALAAPPPLSSSRTPSPDFIIDLVGLEETMILSYTYMQDVTAEDFQRMTTPPLEEVKGFVSAEDLPASEGQSVGNIRLVWEDYTAPPSSRRSTASAQLSTSSRRTCFWYKTTMTINGGTLTEANVTALQQLIRERTKDRGAQLILLTDRRGPPKLQLTISEADTYFKIDQEKISAVLDDGKTWVLKPPRAELGPIFNDPMALIIESKVFPGHIKSADVLRALLQAGAPPETTVDYVSVGRGRRFFLVQIFKPQLSAKFWVGGLEMGYGKVVPVELAYLWKSDVLRSLIPNLSQEKAYDAVVKQNPRLLSSIMAAKDALRAAAKGAQGAEGPAEKKPRHMKAYQSLTFK</sequence>
<organism evidence="2 3">
    <name type="scientific">Klebsormidium nitens</name>
    <name type="common">Green alga</name>
    <name type="synonym">Ulothrix nitens</name>
    <dbReference type="NCBI Taxonomy" id="105231"/>
    <lineage>
        <taxon>Eukaryota</taxon>
        <taxon>Viridiplantae</taxon>
        <taxon>Streptophyta</taxon>
        <taxon>Klebsormidiophyceae</taxon>
        <taxon>Klebsormidiales</taxon>
        <taxon>Klebsormidiaceae</taxon>
        <taxon>Klebsormidium</taxon>
    </lineage>
</organism>
<gene>
    <name evidence="2" type="ORF">KFL_011600010</name>
</gene>
<dbReference type="Proteomes" id="UP000054558">
    <property type="component" value="Unassembled WGS sequence"/>
</dbReference>
<evidence type="ECO:0000313" key="2">
    <source>
        <dbReference type="EMBL" id="GAQ92830.1"/>
    </source>
</evidence>
<name>A0A1Y1IPQ2_KLENI</name>
<protein>
    <submittedName>
        <fullName evidence="2">Uncharacterized protein</fullName>
    </submittedName>
</protein>
<reference evidence="2 3" key="1">
    <citation type="journal article" date="2014" name="Nat. Commun.">
        <title>Klebsormidium flaccidum genome reveals primary factors for plant terrestrial adaptation.</title>
        <authorList>
            <person name="Hori K."/>
            <person name="Maruyama F."/>
            <person name="Fujisawa T."/>
            <person name="Togashi T."/>
            <person name="Yamamoto N."/>
            <person name="Seo M."/>
            <person name="Sato S."/>
            <person name="Yamada T."/>
            <person name="Mori H."/>
            <person name="Tajima N."/>
            <person name="Moriyama T."/>
            <person name="Ikeuchi M."/>
            <person name="Watanabe M."/>
            <person name="Wada H."/>
            <person name="Kobayashi K."/>
            <person name="Saito M."/>
            <person name="Masuda T."/>
            <person name="Sasaki-Sekimoto Y."/>
            <person name="Mashiguchi K."/>
            <person name="Awai K."/>
            <person name="Shimojima M."/>
            <person name="Masuda S."/>
            <person name="Iwai M."/>
            <person name="Nobusawa T."/>
            <person name="Narise T."/>
            <person name="Kondo S."/>
            <person name="Saito H."/>
            <person name="Sato R."/>
            <person name="Murakawa M."/>
            <person name="Ihara Y."/>
            <person name="Oshima-Yamada Y."/>
            <person name="Ohtaka K."/>
            <person name="Satoh M."/>
            <person name="Sonobe K."/>
            <person name="Ishii M."/>
            <person name="Ohtani R."/>
            <person name="Kanamori-Sato M."/>
            <person name="Honoki R."/>
            <person name="Miyazaki D."/>
            <person name="Mochizuki H."/>
            <person name="Umetsu J."/>
            <person name="Higashi K."/>
            <person name="Shibata D."/>
            <person name="Kamiya Y."/>
            <person name="Sato N."/>
            <person name="Nakamura Y."/>
            <person name="Tabata S."/>
            <person name="Ida S."/>
            <person name="Kurokawa K."/>
            <person name="Ohta H."/>
        </authorList>
    </citation>
    <scope>NUCLEOTIDE SEQUENCE [LARGE SCALE GENOMIC DNA]</scope>
    <source>
        <strain evidence="2 3">NIES-2285</strain>
    </source>
</reference>
<feature type="region of interest" description="Disordered" evidence="1">
    <location>
        <begin position="1"/>
        <end position="25"/>
    </location>
</feature>
<dbReference type="AlphaFoldDB" id="A0A1Y1IPQ2"/>
<feature type="region of interest" description="Disordered" evidence="1">
    <location>
        <begin position="680"/>
        <end position="704"/>
    </location>
</feature>
<dbReference type="OMA" id="IRIGHIY"/>